<evidence type="ECO:0000313" key="2">
    <source>
        <dbReference type="EMBL" id="SFH07472.1"/>
    </source>
</evidence>
<dbReference type="Proteomes" id="UP000198876">
    <property type="component" value="Unassembled WGS sequence"/>
</dbReference>
<sequence>MTLEYTPGLIDTGNARPLNADDLDAETLKADTEVTVYSKEVANDKLLFWGAGGKNRQSADTKFMFADLVASGAGTGTAGDPIRGELLAAITDSDQNRVLEWVSLGDLSELSDARNDDRTDRPVMYALAPYAKPGRHIELRVRASSSSDGVEVDNTENPGTASSARFWYSEVSN</sequence>
<evidence type="ECO:0000313" key="3">
    <source>
        <dbReference type="Proteomes" id="UP000198876"/>
    </source>
</evidence>
<dbReference type="RefSeq" id="WP_177213417.1">
    <property type="nucleotide sequence ID" value="NZ_FOOQ01000013.1"/>
</dbReference>
<reference evidence="3" key="1">
    <citation type="submission" date="2016-10" db="EMBL/GenBank/DDBJ databases">
        <authorList>
            <person name="Varghese N."/>
            <person name="Submissions S."/>
        </authorList>
    </citation>
    <scope>NUCLEOTIDE SEQUENCE [LARGE SCALE GENOMIC DNA]</scope>
    <source>
        <strain evidence="3">CGMCC 1.7739</strain>
    </source>
</reference>
<dbReference type="STRING" id="553467.SAMN04488063_0097"/>
<dbReference type="EMBL" id="FOOQ01000013">
    <property type="protein sequence ID" value="SFH07472.1"/>
    <property type="molecule type" value="Genomic_DNA"/>
</dbReference>
<dbReference type="OrthoDB" id="285437at2157"/>
<proteinExistence type="predicted"/>
<organism evidence="2 3">
    <name type="scientific">Halopelagius inordinatus</name>
    <dbReference type="NCBI Taxonomy" id="553467"/>
    <lineage>
        <taxon>Archaea</taxon>
        <taxon>Methanobacteriati</taxon>
        <taxon>Methanobacteriota</taxon>
        <taxon>Stenosarchaea group</taxon>
        <taxon>Halobacteria</taxon>
        <taxon>Halobacteriales</taxon>
        <taxon>Haloferacaceae</taxon>
    </lineage>
</organism>
<accession>A0A1I2X206</accession>
<gene>
    <name evidence="2" type="ORF">SAMN04488063_0097</name>
</gene>
<evidence type="ECO:0000256" key="1">
    <source>
        <dbReference type="SAM" id="MobiDB-lite"/>
    </source>
</evidence>
<dbReference type="AlphaFoldDB" id="A0A1I2X206"/>
<keyword evidence="3" id="KW-1185">Reference proteome</keyword>
<protein>
    <submittedName>
        <fullName evidence="2">Uncharacterized protein</fullName>
    </submittedName>
</protein>
<name>A0A1I2X206_9EURY</name>
<feature type="region of interest" description="Disordered" evidence="1">
    <location>
        <begin position="143"/>
        <end position="173"/>
    </location>
</feature>